<dbReference type="PANTHER" id="PTHR43133:SF25">
    <property type="entry name" value="RNA POLYMERASE SIGMA FACTOR RFAY-RELATED"/>
    <property type="match status" value="1"/>
</dbReference>
<dbReference type="GO" id="GO:0016987">
    <property type="term" value="F:sigma factor activity"/>
    <property type="evidence" value="ECO:0007669"/>
    <property type="project" value="UniProtKB-KW"/>
</dbReference>
<dbReference type="GO" id="GO:0006352">
    <property type="term" value="P:DNA-templated transcription initiation"/>
    <property type="evidence" value="ECO:0007669"/>
    <property type="project" value="InterPro"/>
</dbReference>
<dbReference type="CDD" id="cd06171">
    <property type="entry name" value="Sigma70_r4"/>
    <property type="match status" value="1"/>
</dbReference>
<gene>
    <name evidence="8" type="primary">sigE_2</name>
    <name evidence="8" type="ORF">PSET11_02073</name>
</gene>
<dbReference type="AlphaFoldDB" id="A0A3P5X1X2"/>
<dbReference type="Proteomes" id="UP000280861">
    <property type="component" value="Unassembled WGS sequence"/>
</dbReference>
<feature type="domain" description="RNA polymerase sigma factor 70 region 4 type 2" evidence="7">
    <location>
        <begin position="135"/>
        <end position="178"/>
    </location>
</feature>
<dbReference type="InterPro" id="IPR013324">
    <property type="entry name" value="RNA_pol_sigma_r3/r4-like"/>
</dbReference>
<dbReference type="SUPFAM" id="SSF88946">
    <property type="entry name" value="Sigma2 domain of RNA polymerase sigma factors"/>
    <property type="match status" value="1"/>
</dbReference>
<evidence type="ECO:0000313" key="9">
    <source>
        <dbReference type="Proteomes" id="UP000280861"/>
    </source>
</evidence>
<comment type="similarity">
    <text evidence="1">Belongs to the sigma-70 factor family. ECF subfamily.</text>
</comment>
<dbReference type="Gene3D" id="1.10.10.10">
    <property type="entry name" value="Winged helix-like DNA-binding domain superfamily/Winged helix DNA-binding domain"/>
    <property type="match status" value="1"/>
</dbReference>
<evidence type="ECO:0000313" key="8">
    <source>
        <dbReference type="EMBL" id="VDC28334.1"/>
    </source>
</evidence>
<evidence type="ECO:0000256" key="2">
    <source>
        <dbReference type="ARBA" id="ARBA00023015"/>
    </source>
</evidence>
<dbReference type="InterPro" id="IPR014284">
    <property type="entry name" value="RNA_pol_sigma-70_dom"/>
</dbReference>
<dbReference type="Pfam" id="PF04542">
    <property type="entry name" value="Sigma70_r2"/>
    <property type="match status" value="1"/>
</dbReference>
<dbReference type="NCBIfam" id="TIGR02937">
    <property type="entry name" value="sigma70-ECF"/>
    <property type="match status" value="1"/>
</dbReference>
<evidence type="ECO:0000256" key="4">
    <source>
        <dbReference type="ARBA" id="ARBA00023163"/>
    </source>
</evidence>
<protein>
    <submittedName>
        <fullName evidence="8">ECF RNA polymerase sigma factor SigE</fullName>
    </submittedName>
</protein>
<feature type="domain" description="RNA polymerase sigma-70 region 2" evidence="6">
    <location>
        <begin position="26"/>
        <end position="94"/>
    </location>
</feature>
<evidence type="ECO:0000256" key="3">
    <source>
        <dbReference type="ARBA" id="ARBA00023082"/>
    </source>
</evidence>
<sequence length="199" mass="22250">MNYLGALDAELWERCVEGDADALGVLFDRHSDAVFRYCLSRTGSWHDAEELVSITFMEAWRQRRTLVLQRDSLLPWLLGVATNAARNSARTSRRYEQFMGRLPHSSSVPDHSAAADERMDTERQVQDLLAGTTGLTDGERDVLLLCAMNGCSYQQAAESLGIRLGTVRSRLNRAKKKLRSAAPHLLQQSSATPLESRQS</sequence>
<dbReference type="SUPFAM" id="SSF88659">
    <property type="entry name" value="Sigma3 and sigma4 domains of RNA polymerase sigma factors"/>
    <property type="match status" value="1"/>
</dbReference>
<evidence type="ECO:0000259" key="7">
    <source>
        <dbReference type="Pfam" id="PF08281"/>
    </source>
</evidence>
<keyword evidence="4" id="KW-0804">Transcription</keyword>
<dbReference type="PANTHER" id="PTHR43133">
    <property type="entry name" value="RNA POLYMERASE ECF-TYPE SIGMA FACTO"/>
    <property type="match status" value="1"/>
</dbReference>
<keyword evidence="2" id="KW-0805">Transcription regulation</keyword>
<dbReference type="EMBL" id="UXAU01000027">
    <property type="protein sequence ID" value="VDC28334.1"/>
    <property type="molecule type" value="Genomic_DNA"/>
</dbReference>
<evidence type="ECO:0000256" key="5">
    <source>
        <dbReference type="SAM" id="MobiDB-lite"/>
    </source>
</evidence>
<proteinExistence type="inferred from homology"/>
<feature type="compositionally biased region" description="Polar residues" evidence="5">
    <location>
        <begin position="186"/>
        <end position="199"/>
    </location>
</feature>
<dbReference type="GO" id="GO:0003677">
    <property type="term" value="F:DNA binding"/>
    <property type="evidence" value="ECO:0007669"/>
    <property type="project" value="InterPro"/>
</dbReference>
<dbReference type="InterPro" id="IPR013249">
    <property type="entry name" value="RNA_pol_sigma70_r4_t2"/>
</dbReference>
<dbReference type="Pfam" id="PF08281">
    <property type="entry name" value="Sigma70_r4_2"/>
    <property type="match status" value="1"/>
</dbReference>
<dbReference type="InterPro" id="IPR036388">
    <property type="entry name" value="WH-like_DNA-bd_sf"/>
</dbReference>
<evidence type="ECO:0000256" key="1">
    <source>
        <dbReference type="ARBA" id="ARBA00010641"/>
    </source>
</evidence>
<reference evidence="8 9" key="1">
    <citation type="submission" date="2018-11" db="EMBL/GenBank/DDBJ databases">
        <authorList>
            <person name="Criscuolo A."/>
        </authorList>
    </citation>
    <scope>NUCLEOTIDE SEQUENCE [LARGE SCALE GENOMIC DNA]</scope>
    <source>
        <strain evidence="8">AT11b</strain>
    </source>
</reference>
<dbReference type="InterPro" id="IPR013325">
    <property type="entry name" value="RNA_pol_sigma_r2"/>
</dbReference>
<accession>A0A3P5X1X2</accession>
<organism evidence="8 9">
    <name type="scientific">Arthrobacter ulcerisalmonis</name>
    <dbReference type="NCBI Taxonomy" id="2483813"/>
    <lineage>
        <taxon>Bacteria</taxon>
        <taxon>Bacillati</taxon>
        <taxon>Actinomycetota</taxon>
        <taxon>Actinomycetes</taxon>
        <taxon>Micrococcales</taxon>
        <taxon>Micrococcaceae</taxon>
        <taxon>Arthrobacter</taxon>
    </lineage>
</organism>
<feature type="region of interest" description="Disordered" evidence="5">
    <location>
        <begin position="175"/>
        <end position="199"/>
    </location>
</feature>
<name>A0A3P5X1X2_9MICC</name>
<evidence type="ECO:0000259" key="6">
    <source>
        <dbReference type="Pfam" id="PF04542"/>
    </source>
</evidence>
<keyword evidence="9" id="KW-1185">Reference proteome</keyword>
<dbReference type="InterPro" id="IPR039425">
    <property type="entry name" value="RNA_pol_sigma-70-like"/>
</dbReference>
<dbReference type="Gene3D" id="1.10.1740.10">
    <property type="match status" value="1"/>
</dbReference>
<dbReference type="InterPro" id="IPR007627">
    <property type="entry name" value="RNA_pol_sigma70_r2"/>
</dbReference>
<keyword evidence="3" id="KW-0731">Sigma factor</keyword>